<evidence type="ECO:0000313" key="2">
    <source>
        <dbReference type="EMBL" id="MBB4921821.1"/>
    </source>
</evidence>
<keyword evidence="3" id="KW-1185">Reference proteome</keyword>
<evidence type="ECO:0000313" key="3">
    <source>
        <dbReference type="Proteomes" id="UP000540506"/>
    </source>
</evidence>
<dbReference type="InterPro" id="IPR033458">
    <property type="entry name" value="DUF5134"/>
</dbReference>
<name>A0A7W7QZ80_KITKI</name>
<reference evidence="2 3" key="1">
    <citation type="submission" date="2020-08" db="EMBL/GenBank/DDBJ databases">
        <title>Sequencing the genomes of 1000 actinobacteria strains.</title>
        <authorList>
            <person name="Klenk H.-P."/>
        </authorList>
    </citation>
    <scope>NUCLEOTIDE SEQUENCE [LARGE SCALE GENOMIC DNA]</scope>
    <source>
        <strain evidence="2 3">DSM 41654</strain>
    </source>
</reference>
<feature type="transmembrane region" description="Helical" evidence="1">
    <location>
        <begin position="101"/>
        <end position="120"/>
    </location>
</feature>
<sequence>MHGPAVLSWLLALLTAGTGGICLSRLRRREAGVGSAGGVGSADDRGSDAVEAVMGLGTAAMIALGGRLPSPLWVALFGLLGAGSLCAAAGRRAGGRRAHRLHHAVGATAMAYMALVMGGAPQQHPGMVMPMGRPAVTGLLLVYFGCYALWSGSRLLTVSGHPGALALGDRGGPLPQACRLAMGVGMFAMLLAL</sequence>
<evidence type="ECO:0000256" key="1">
    <source>
        <dbReference type="SAM" id="Phobius"/>
    </source>
</evidence>
<dbReference type="RefSeq" id="WP_184934095.1">
    <property type="nucleotide sequence ID" value="NZ_JACHJV010000001.1"/>
</dbReference>
<evidence type="ECO:0008006" key="4">
    <source>
        <dbReference type="Google" id="ProtNLM"/>
    </source>
</evidence>
<dbReference type="AlphaFoldDB" id="A0A7W7QZ80"/>
<feature type="transmembrane region" description="Helical" evidence="1">
    <location>
        <begin position="132"/>
        <end position="150"/>
    </location>
</feature>
<protein>
    <recommendedName>
        <fullName evidence="4">DUF5134 domain-containing protein</fullName>
    </recommendedName>
</protein>
<comment type="caution">
    <text evidence="2">The sequence shown here is derived from an EMBL/GenBank/DDBJ whole genome shotgun (WGS) entry which is preliminary data.</text>
</comment>
<dbReference type="Proteomes" id="UP000540506">
    <property type="component" value="Unassembled WGS sequence"/>
</dbReference>
<accession>A0A7W7QZ80</accession>
<keyword evidence="1" id="KW-0472">Membrane</keyword>
<dbReference type="EMBL" id="JACHJV010000001">
    <property type="protein sequence ID" value="MBB4921821.1"/>
    <property type="molecule type" value="Genomic_DNA"/>
</dbReference>
<proteinExistence type="predicted"/>
<keyword evidence="1" id="KW-1133">Transmembrane helix</keyword>
<dbReference type="Pfam" id="PF17197">
    <property type="entry name" value="DUF5134"/>
    <property type="match status" value="1"/>
</dbReference>
<keyword evidence="1" id="KW-0812">Transmembrane</keyword>
<organism evidence="2 3">
    <name type="scientific">Kitasatospora kifunensis</name>
    <name type="common">Streptomyces kifunensis</name>
    <dbReference type="NCBI Taxonomy" id="58351"/>
    <lineage>
        <taxon>Bacteria</taxon>
        <taxon>Bacillati</taxon>
        <taxon>Actinomycetota</taxon>
        <taxon>Actinomycetes</taxon>
        <taxon>Kitasatosporales</taxon>
        <taxon>Streptomycetaceae</taxon>
        <taxon>Kitasatospora</taxon>
    </lineage>
</organism>
<gene>
    <name evidence="2" type="ORF">FHR34_000814</name>
</gene>